<proteinExistence type="predicted"/>
<gene>
    <name evidence="1" type="ORF">ABH15_01235</name>
</gene>
<reference evidence="1 2" key="1">
    <citation type="journal article" date="2015" name="Int. J. Syst. Evol. Microbiol.">
        <title>Methanoculleus taiwanensis sp. nov., a methanogen isolated from deep marine sediment at the deformation front area near Taiwan.</title>
        <authorList>
            <person name="Weng C.Y."/>
            <person name="Chen S.C."/>
            <person name="Lai M.C."/>
            <person name="Wu S.Y."/>
            <person name="Lin S."/>
            <person name="Yang T.F."/>
            <person name="Chen P.C."/>
        </authorList>
    </citation>
    <scope>NUCLEOTIDE SEQUENCE [LARGE SCALE GENOMIC DNA]</scope>
    <source>
        <strain evidence="1 2">CYW4</strain>
    </source>
</reference>
<dbReference type="InterPro" id="IPR011050">
    <property type="entry name" value="Pectin_lyase_fold/virulence"/>
</dbReference>
<dbReference type="EMBL" id="LHQS01000001">
    <property type="protein sequence ID" value="RXE56811.1"/>
    <property type="molecule type" value="Genomic_DNA"/>
</dbReference>
<evidence type="ECO:0000313" key="1">
    <source>
        <dbReference type="EMBL" id="RXE56811.1"/>
    </source>
</evidence>
<name>A0A498H1J1_9EURY</name>
<dbReference type="Gene3D" id="2.160.20.10">
    <property type="entry name" value="Single-stranded right-handed beta-helix, Pectin lyase-like"/>
    <property type="match status" value="1"/>
</dbReference>
<protein>
    <recommendedName>
        <fullName evidence="3">Right handed beta helix domain-containing protein</fullName>
    </recommendedName>
</protein>
<evidence type="ECO:0008006" key="3">
    <source>
        <dbReference type="Google" id="ProtNLM"/>
    </source>
</evidence>
<dbReference type="InterPro" id="IPR012334">
    <property type="entry name" value="Pectin_lyas_fold"/>
</dbReference>
<evidence type="ECO:0000313" key="2">
    <source>
        <dbReference type="Proteomes" id="UP000290932"/>
    </source>
</evidence>
<dbReference type="AlphaFoldDB" id="A0A498H1J1"/>
<keyword evidence="2" id="KW-1185">Reference proteome</keyword>
<dbReference type="Proteomes" id="UP000290932">
    <property type="component" value="Unassembled WGS sequence"/>
</dbReference>
<sequence>MRMQGINPQNILFRAIIVLILVGLLAMPAAAEEALPDAVRVDATYNEMTPDYGYLNFSSIQPALDAVAEGGTVTVDGGTYTGHLNITQAVSLVTDEDAVIDADGWGLGILICVDDVSVEGFTVIGATTYGIASNMVDNAEITGNTVTVLSDETTLEAPVGIYLNGGAGHIVTENTVTVESDLPEEAGIVAWNVENADVSDNMVTVYAEYVAIVLLDTEALEVHPFAQWGASARQDEVSALEDEGDFKYVEPIGIVVNGTDVLIDENSIGVVATCLGEPGEDAFYGAYPLGIKADGESVEVTDNIIEVESEATDYSYGDGIAARGALALIEGNTITSIVTAEDAEPWGINLYDALKGQVLENEVTIAIFADYADDTYGILAEESGKAQILDNNVTYTAEIGGLDITEAGAGIEGVAVYDCYQSQVAGNDVEVAIMVLAVNGLDIGSEDSGLSSTAAEVYADLTGEIVEGWAGATGIDVDESDEAWVLENEIAVEVLLASVDIAENVSVVEGGIWSTGLLIEDSYGAVAFGNTIDAGFMTAAEGIGSGDNASVAYTRLSSEVAGVVLYDTEDAEVSENCITAESLQITVAEALAAISEDGGLVYLLDTQLAEDETEMNAFAASLDEEGAYAEAIWEGLNETALARTRTTAAAAGIYADTDGDTEIYDNTVDVAIDSLVMDIAMYEVISEDAVTSAVGLAQGFGIIGPDGYDASICGNTVTVESTGAIEAVSAEGEVSAASVLSESQLRVAARGIVGLAEENDISDNTVDIAAIGESEALAFEEVPDSLAVAASLIKTRAVGITIPLAAESYDNEVSDNTVNVLSTLTPVSAAEGVSGEIAAIVQGRAAGIGIRAPNAWISGNEVDVIACVDNATAVAAEASIQEVISENIAIATAQGIVTKNAIVEDNVVSAEGIATGTVISETEELLENADALILTEAVGIGIHDRGLSTMMRNTVTGNGEAALYGYLEGYRLDGFGVAFAEGLGIMTNGGTVAYNNIESGLLGDYKKDIPTSAAYNWWGDASGPSGYGPGTGSPIYGVIYYDDPMTWEPWLTRPYETVLDEDKAYLGIELRPDTGLSKGWNTLSTPIALEDNSWRAITSMGEGLNYSIAYTWDAVSQRWVQVLDTTRISPLDAVYVKLREDARLPVAISPEITSPPVKYLKSGWNLIGPAYAFDQDTLAWDEMKVDKALISIEETPAGLTGYTVVLSPSINDEAWAYTAGAAKTPTMSTGYGYWVQMENPDALAGFSSTPLNLPEIDLGWG</sequence>
<dbReference type="SUPFAM" id="SSF51126">
    <property type="entry name" value="Pectin lyase-like"/>
    <property type="match status" value="1"/>
</dbReference>
<organism evidence="1 2">
    <name type="scientific">Methanoculleus taiwanensis</name>
    <dbReference type="NCBI Taxonomy" id="1550565"/>
    <lineage>
        <taxon>Archaea</taxon>
        <taxon>Methanobacteriati</taxon>
        <taxon>Methanobacteriota</taxon>
        <taxon>Stenosarchaea group</taxon>
        <taxon>Methanomicrobia</taxon>
        <taxon>Methanomicrobiales</taxon>
        <taxon>Methanomicrobiaceae</taxon>
        <taxon>Methanoculleus</taxon>
    </lineage>
</organism>
<comment type="caution">
    <text evidence="1">The sequence shown here is derived from an EMBL/GenBank/DDBJ whole genome shotgun (WGS) entry which is preliminary data.</text>
</comment>
<accession>A0A498H1J1</accession>